<evidence type="ECO:0000259" key="16">
    <source>
        <dbReference type="PROSITE" id="PS51104"/>
    </source>
</evidence>
<feature type="domain" description="PTS EIIC type-2" evidence="16">
    <location>
        <begin position="236"/>
        <end position="573"/>
    </location>
</feature>
<dbReference type="InterPro" id="IPR013014">
    <property type="entry name" value="PTS_EIIC_2"/>
</dbReference>
<dbReference type="Pfam" id="PF02378">
    <property type="entry name" value="PTS_EIIC"/>
    <property type="match status" value="1"/>
</dbReference>
<evidence type="ECO:0000256" key="6">
    <source>
        <dbReference type="ARBA" id="ARBA00022553"/>
    </source>
</evidence>
<dbReference type="PROSITE" id="PS51104">
    <property type="entry name" value="PTS_EIIC_TYPE_2"/>
    <property type="match status" value="1"/>
</dbReference>
<dbReference type="InterPro" id="IPR003353">
    <property type="entry name" value="PTS_IIB_fruc"/>
</dbReference>
<feature type="transmembrane region" description="Helical" evidence="14">
    <location>
        <begin position="404"/>
        <end position="423"/>
    </location>
</feature>
<dbReference type="GO" id="GO:0005886">
    <property type="term" value="C:plasma membrane"/>
    <property type="evidence" value="ECO:0007669"/>
    <property type="project" value="UniProtKB-SubCell"/>
</dbReference>
<evidence type="ECO:0000256" key="8">
    <source>
        <dbReference type="ARBA" id="ARBA00022679"/>
    </source>
</evidence>
<evidence type="ECO:0000256" key="5">
    <source>
        <dbReference type="ARBA" id="ARBA00022475"/>
    </source>
</evidence>
<dbReference type="RefSeq" id="WP_182949613.1">
    <property type="nucleotide sequence ID" value="NZ_JABEQK010000005.1"/>
</dbReference>
<feature type="transmembrane region" description="Helical" evidence="14">
    <location>
        <begin position="502"/>
        <end position="522"/>
    </location>
</feature>
<gene>
    <name evidence="17" type="ORF">HLH27_08745</name>
</gene>
<evidence type="ECO:0000256" key="14">
    <source>
        <dbReference type="SAM" id="Phobius"/>
    </source>
</evidence>
<dbReference type="InterPro" id="IPR050864">
    <property type="entry name" value="Bacterial_PTS_Sugar_Transport"/>
</dbReference>
<dbReference type="GO" id="GO:0005351">
    <property type="term" value="F:carbohydrate:proton symporter activity"/>
    <property type="evidence" value="ECO:0007669"/>
    <property type="project" value="InterPro"/>
</dbReference>
<dbReference type="GO" id="GO:0022877">
    <property type="term" value="F:protein-N(PI)-phosphohistidine-fructose phosphotransferase system transporter activity"/>
    <property type="evidence" value="ECO:0007669"/>
    <property type="project" value="InterPro"/>
</dbReference>
<dbReference type="NCBIfam" id="TIGR00829">
    <property type="entry name" value="FRU"/>
    <property type="match status" value="1"/>
</dbReference>
<evidence type="ECO:0000259" key="15">
    <source>
        <dbReference type="PROSITE" id="PS51099"/>
    </source>
</evidence>
<keyword evidence="10 14" id="KW-0812">Transmembrane</keyword>
<evidence type="ECO:0000256" key="12">
    <source>
        <dbReference type="ARBA" id="ARBA00022989"/>
    </source>
</evidence>
<dbReference type="GO" id="GO:0016301">
    <property type="term" value="F:kinase activity"/>
    <property type="evidence" value="ECO:0007669"/>
    <property type="project" value="UniProtKB-KW"/>
</dbReference>
<evidence type="ECO:0000256" key="9">
    <source>
        <dbReference type="ARBA" id="ARBA00022683"/>
    </source>
</evidence>
<evidence type="ECO:0000256" key="7">
    <source>
        <dbReference type="ARBA" id="ARBA00022597"/>
    </source>
</evidence>
<evidence type="ECO:0000256" key="11">
    <source>
        <dbReference type="ARBA" id="ARBA00022777"/>
    </source>
</evidence>
<keyword evidence="12 14" id="KW-1133">Transmembrane helix</keyword>
<sequence>MKHILAVIQAGEESVTGVLAGEALRRAARETGRTLDVEIRTAQGVLAPLPPDAPGADEMLLLVGSGGQADDALAARADRHLTLEAVLADPGRALAELDGPGAARPAGAAADARVPRIVAVTSCPTGIAHTFMAAEGLQEGARQLGYPLRVETQGSVGAGNPLTEAEIAAADLVLIAADREVDRGRFGGKRVYATGAKPAITGGAAVIEKALAEATVQPVAAGASAQATGKGERAGPYKHLMTGVSFMLPFVVSGGLLIALAFALGGIHASDAASAGTLAHTLFTIGSGAAFALMVPALAGYIAFSVADRPGLAPGMIGGILAAGLNAGFLGGIAAGFVAGYVVEGLNRLIRLPKTLQGLKPILILPLLGTLITGLLTIYAIGTPVAALLAFLTEWLRGMQGSSALLLGLILGAMSAFDMGGPVNKAGYAFSVGLIGSAVYTPMAATMVAGMVPPLAVALATRLFRARFTTEEREAGATAAVLGLAFITEGAIPFAARDPLRVIPALMAGSAIAGAISMVAGVELKVPHGGIFVLPIPGAVTHLLAYVAALVAGTLVGAVLIGVLMRAPVPAEQAA</sequence>
<evidence type="ECO:0000256" key="1">
    <source>
        <dbReference type="ARBA" id="ARBA00001401"/>
    </source>
</evidence>
<dbReference type="PANTHER" id="PTHR30505:SF0">
    <property type="entry name" value="FRUCTOSE-LIKE PTS SYSTEM EIIBC COMPONENT-RELATED"/>
    <property type="match status" value="1"/>
</dbReference>
<keyword evidence="9" id="KW-0598">Phosphotransferase system</keyword>
<dbReference type="InterPro" id="IPR003501">
    <property type="entry name" value="PTS_EIIB_2/3"/>
</dbReference>
<dbReference type="SUPFAM" id="SSF52794">
    <property type="entry name" value="PTS system IIB component-like"/>
    <property type="match status" value="2"/>
</dbReference>
<keyword evidence="11" id="KW-0418">Kinase</keyword>
<name>A0A7W4PR48_9PROT</name>
<comment type="subcellular location">
    <subcellularLocation>
        <location evidence="2">Cell inner membrane</location>
        <topology evidence="2">Multi-pass membrane protein</topology>
    </subcellularLocation>
</comment>
<dbReference type="PROSITE" id="PS51099">
    <property type="entry name" value="PTS_EIIB_TYPE_2"/>
    <property type="match status" value="1"/>
</dbReference>
<keyword evidence="8" id="KW-0808">Transferase</keyword>
<dbReference type="GO" id="GO:0090563">
    <property type="term" value="F:protein-phosphocysteine-sugar phosphotransferase activity"/>
    <property type="evidence" value="ECO:0007669"/>
    <property type="project" value="TreeGrafter"/>
</dbReference>
<feature type="transmembrane region" description="Helical" evidence="14">
    <location>
        <begin position="281"/>
        <end position="304"/>
    </location>
</feature>
<dbReference type="Pfam" id="PF02302">
    <property type="entry name" value="PTS_IIB"/>
    <property type="match status" value="1"/>
</dbReference>
<dbReference type="Gene3D" id="3.40.50.2300">
    <property type="match status" value="1"/>
</dbReference>
<feature type="transmembrane region" description="Helical" evidence="14">
    <location>
        <begin position="363"/>
        <end position="392"/>
    </location>
</feature>
<dbReference type="EC" id="2.7.1.202" evidence="3"/>
<proteinExistence type="predicted"/>
<dbReference type="InterPro" id="IPR003352">
    <property type="entry name" value="PTS_EIIC"/>
</dbReference>
<feature type="transmembrane region" description="Helical" evidence="14">
    <location>
        <begin position="543"/>
        <end position="565"/>
    </location>
</feature>
<feature type="domain" description="PTS EIIB type-2" evidence="15">
    <location>
        <begin position="117"/>
        <end position="212"/>
    </location>
</feature>
<keyword evidence="13 14" id="KW-0472">Membrane</keyword>
<dbReference type="AlphaFoldDB" id="A0A7W4PR48"/>
<dbReference type="InterPro" id="IPR006327">
    <property type="entry name" value="PTS_IIC_fruc"/>
</dbReference>
<dbReference type="PANTHER" id="PTHR30505">
    <property type="entry name" value="FRUCTOSE-LIKE PERMEASE"/>
    <property type="match status" value="1"/>
</dbReference>
<evidence type="ECO:0000256" key="2">
    <source>
        <dbReference type="ARBA" id="ARBA00004429"/>
    </source>
</evidence>
<dbReference type="CDD" id="cd05569">
    <property type="entry name" value="PTS_IIB_fructose"/>
    <property type="match status" value="1"/>
</dbReference>
<accession>A0A7W4PR48</accession>
<protein>
    <recommendedName>
        <fullName evidence="3">protein-N(pi)-phosphohistidine--D-fructose phosphotransferase</fullName>
        <ecNumber evidence="3">2.7.1.202</ecNumber>
    </recommendedName>
</protein>
<reference evidence="17 18" key="1">
    <citation type="submission" date="2020-04" db="EMBL/GenBank/DDBJ databases">
        <title>Description of novel Gluconacetobacter.</title>
        <authorList>
            <person name="Sombolestani A."/>
        </authorList>
    </citation>
    <scope>NUCLEOTIDE SEQUENCE [LARGE SCALE GENOMIC DNA]</scope>
    <source>
        <strain evidence="17 18">LMG 27800</strain>
    </source>
</reference>
<feature type="transmembrane region" description="Helical" evidence="14">
    <location>
        <begin position="246"/>
        <end position="269"/>
    </location>
</feature>
<evidence type="ECO:0000256" key="4">
    <source>
        <dbReference type="ARBA" id="ARBA00022448"/>
    </source>
</evidence>
<dbReference type="NCBIfam" id="TIGR01427">
    <property type="entry name" value="PTS_IIC_fructo"/>
    <property type="match status" value="1"/>
</dbReference>
<evidence type="ECO:0000256" key="13">
    <source>
        <dbReference type="ARBA" id="ARBA00023136"/>
    </source>
</evidence>
<organism evidence="17 18">
    <name type="scientific">Gluconacetobacter takamatsuzukensis</name>
    <dbReference type="NCBI Taxonomy" id="1286190"/>
    <lineage>
        <taxon>Bacteria</taxon>
        <taxon>Pseudomonadati</taxon>
        <taxon>Pseudomonadota</taxon>
        <taxon>Alphaproteobacteria</taxon>
        <taxon>Acetobacterales</taxon>
        <taxon>Acetobacteraceae</taxon>
        <taxon>Gluconacetobacter</taxon>
    </lineage>
</organism>
<evidence type="ECO:0000313" key="17">
    <source>
        <dbReference type="EMBL" id="MBB2205104.1"/>
    </source>
</evidence>
<comment type="catalytic activity">
    <reaction evidence="1">
        <text>D-fructose(out) + N(pros)-phospho-L-histidyl-[protein] = D-fructose 1-phosphate(in) + L-histidyl-[protein]</text>
        <dbReference type="Rhea" id="RHEA:49252"/>
        <dbReference type="Rhea" id="RHEA-COMP:9745"/>
        <dbReference type="Rhea" id="RHEA-COMP:9746"/>
        <dbReference type="ChEBI" id="CHEBI:29979"/>
        <dbReference type="ChEBI" id="CHEBI:37721"/>
        <dbReference type="ChEBI" id="CHEBI:58674"/>
        <dbReference type="ChEBI" id="CHEBI:64837"/>
        <dbReference type="EC" id="2.7.1.202"/>
    </reaction>
</comment>
<dbReference type="InterPro" id="IPR036095">
    <property type="entry name" value="PTS_EIIB-like_sf"/>
</dbReference>
<keyword evidence="18" id="KW-1185">Reference proteome</keyword>
<comment type="caution">
    <text evidence="17">The sequence shown here is derived from an EMBL/GenBank/DDBJ whole genome shotgun (WGS) entry which is preliminary data.</text>
</comment>
<keyword evidence="7" id="KW-0762">Sugar transport</keyword>
<dbReference type="Proteomes" id="UP000540556">
    <property type="component" value="Unassembled WGS sequence"/>
</dbReference>
<feature type="transmembrane region" description="Helical" evidence="14">
    <location>
        <begin position="443"/>
        <end position="464"/>
    </location>
</feature>
<evidence type="ECO:0000256" key="10">
    <source>
        <dbReference type="ARBA" id="ARBA00022692"/>
    </source>
</evidence>
<evidence type="ECO:0000256" key="3">
    <source>
        <dbReference type="ARBA" id="ARBA00012799"/>
    </source>
</evidence>
<evidence type="ECO:0000313" key="18">
    <source>
        <dbReference type="Proteomes" id="UP000540556"/>
    </source>
</evidence>
<keyword evidence="6" id="KW-0597">Phosphoprotein</keyword>
<dbReference type="GO" id="GO:0009401">
    <property type="term" value="P:phosphoenolpyruvate-dependent sugar phosphotransferase system"/>
    <property type="evidence" value="ECO:0007669"/>
    <property type="project" value="UniProtKB-KW"/>
</dbReference>
<keyword evidence="4" id="KW-0813">Transport</keyword>
<dbReference type="InterPro" id="IPR013011">
    <property type="entry name" value="PTS_EIIB_2"/>
</dbReference>
<feature type="transmembrane region" description="Helical" evidence="14">
    <location>
        <begin position="316"/>
        <end position="343"/>
    </location>
</feature>
<keyword evidence="5" id="KW-1003">Cell membrane</keyword>
<dbReference type="EMBL" id="JABEQK010000005">
    <property type="protein sequence ID" value="MBB2205104.1"/>
    <property type="molecule type" value="Genomic_DNA"/>
</dbReference>